<keyword evidence="1" id="KW-0732">Signal</keyword>
<dbReference type="Gene3D" id="1.20.120.20">
    <property type="entry name" value="Apolipoprotein"/>
    <property type="match status" value="1"/>
</dbReference>
<accession>A0A6M2CIQ3</accession>
<organism evidence="2">
    <name type="scientific">Rhipicephalus microplus</name>
    <name type="common">Cattle tick</name>
    <name type="synonym">Boophilus microplus</name>
    <dbReference type="NCBI Taxonomy" id="6941"/>
    <lineage>
        <taxon>Eukaryota</taxon>
        <taxon>Metazoa</taxon>
        <taxon>Ecdysozoa</taxon>
        <taxon>Arthropoda</taxon>
        <taxon>Chelicerata</taxon>
        <taxon>Arachnida</taxon>
        <taxon>Acari</taxon>
        <taxon>Parasitiformes</taxon>
        <taxon>Ixodida</taxon>
        <taxon>Ixodoidea</taxon>
        <taxon>Ixodidae</taxon>
        <taxon>Rhipicephalinae</taxon>
        <taxon>Rhipicephalus</taxon>
        <taxon>Boophilus</taxon>
    </lineage>
</organism>
<proteinExistence type="predicted"/>
<dbReference type="EMBL" id="GHWJ01000560">
    <property type="protein sequence ID" value="NOV33297.1"/>
    <property type="molecule type" value="Transcribed_RNA"/>
</dbReference>
<sequence length="189" mass="20573">MKHILAIICAVSLVAFAANAQRRPADESRLDETFKDVERDAAHIGEIHREVIRTLTENEKLEARSEENIFQDLWDTTTEAVTNGVKKITGSIVGAVANATNSVKKITGSIVGAVVNATNSVTQAVTDVYQKIKDKAVETMSKIVSFFTSIFTGQDPETTTIFTEVPSDSNQQAAQLPMNVAQRGETPYS</sequence>
<reference evidence="2" key="1">
    <citation type="submission" date="2019-09" db="EMBL/GenBank/DDBJ databases">
        <title>Organ-specific transcriptomic study of the physiology of the cattle tick, Rhipicephalus microplus.</title>
        <authorList>
            <person name="Tirloni L."/>
            <person name="Braz G."/>
            <person name="Gandara A.C.P."/>
            <person name="Sabadin G.A."/>
            <person name="da Silva R.M."/>
            <person name="Guizzo M.G."/>
            <person name="Machado J.A."/>
            <person name="Costa E.P."/>
            <person name="Gomes H.F."/>
            <person name="Moraes J."/>
            <person name="Mota M.B.S."/>
            <person name="Mesquita R.D."/>
            <person name="Alvarenga P.H."/>
            <person name="Alves F."/>
            <person name="Seixas A."/>
            <person name="da Fonseca R.N."/>
            <person name="Fogaca A."/>
            <person name="Logullo C."/>
            <person name="Tanaka A."/>
            <person name="Daffre S."/>
            <person name="Termignoni C."/>
            <person name="Vaz I.S.Jr."/>
            <person name="Oliveira P.L."/>
            <person name="Ribeiro J.M."/>
        </authorList>
    </citation>
    <scope>NUCLEOTIDE SEQUENCE</scope>
    <source>
        <strain evidence="2">Porto Alegre</strain>
    </source>
</reference>
<name>A0A6M2CIQ3_RHIMP</name>
<feature type="chain" id="PRO_5027086746" evidence="1">
    <location>
        <begin position="21"/>
        <end position="189"/>
    </location>
</feature>
<feature type="signal peptide" evidence="1">
    <location>
        <begin position="1"/>
        <end position="20"/>
    </location>
</feature>
<protein>
    <submittedName>
        <fullName evidence="2">Putative conserved secreted protein</fullName>
    </submittedName>
</protein>
<evidence type="ECO:0000256" key="1">
    <source>
        <dbReference type="SAM" id="SignalP"/>
    </source>
</evidence>
<evidence type="ECO:0000313" key="2">
    <source>
        <dbReference type="EMBL" id="NOV33297.1"/>
    </source>
</evidence>
<dbReference type="VEuPathDB" id="VectorBase:LOC119178143"/>
<dbReference type="AlphaFoldDB" id="A0A6M2CIQ3"/>